<dbReference type="Gene3D" id="3.30.1540.10">
    <property type="entry name" value="formyl-coa transferase, domain 3"/>
    <property type="match status" value="1"/>
</dbReference>
<dbReference type="SUPFAM" id="SSF89796">
    <property type="entry name" value="CoA-transferase family III (CaiB/BaiF)"/>
    <property type="match status" value="1"/>
</dbReference>
<keyword evidence="1 2" id="KW-0808">Transferase</keyword>
<dbReference type="AlphaFoldDB" id="A0A420KH36"/>
<comment type="caution">
    <text evidence="2">The sequence shown here is derived from an EMBL/GenBank/DDBJ whole genome shotgun (WGS) entry which is preliminary data.</text>
</comment>
<reference evidence="2 3" key="1">
    <citation type="submission" date="2018-09" db="EMBL/GenBank/DDBJ databases">
        <title>Genome comparison of Alicycliphilus sp. BQ1, a polyurethanolytic bacterium, with its closest phylogenetic relatives Alicycliphilus denitrificans BC and K601, unable to attack polyurethane.</title>
        <authorList>
            <person name="Loza-Tavera H."/>
            <person name="Lozano L."/>
            <person name="Cevallos M."/>
            <person name="Maya-Lucas O."/>
            <person name="Garcia-Mena J."/>
            <person name="Hernandez J."/>
        </authorList>
    </citation>
    <scope>NUCLEOTIDE SEQUENCE [LARGE SCALE GENOMIC DNA]</scope>
    <source>
        <strain evidence="2 3">BQ1</strain>
    </source>
</reference>
<dbReference type="EMBL" id="NKDB02000001">
    <property type="protein sequence ID" value="RKJ99241.1"/>
    <property type="molecule type" value="Genomic_DNA"/>
</dbReference>
<dbReference type="Pfam" id="PF02515">
    <property type="entry name" value="CoA_transf_3"/>
    <property type="match status" value="1"/>
</dbReference>
<protein>
    <submittedName>
        <fullName evidence="2">CoA transferase</fullName>
    </submittedName>
</protein>
<evidence type="ECO:0000313" key="3">
    <source>
        <dbReference type="Proteomes" id="UP000216225"/>
    </source>
</evidence>
<organism evidence="2 3">
    <name type="scientific">Alicycliphilus denitrificans</name>
    <dbReference type="NCBI Taxonomy" id="179636"/>
    <lineage>
        <taxon>Bacteria</taxon>
        <taxon>Pseudomonadati</taxon>
        <taxon>Pseudomonadota</taxon>
        <taxon>Betaproteobacteria</taxon>
        <taxon>Burkholderiales</taxon>
        <taxon>Comamonadaceae</taxon>
        <taxon>Alicycliphilus</taxon>
    </lineage>
</organism>
<accession>A0A420KH36</accession>
<dbReference type="InterPro" id="IPR044855">
    <property type="entry name" value="CoA-Trfase_III_dom3_sf"/>
</dbReference>
<dbReference type="RefSeq" id="WP_094435942.1">
    <property type="nucleotide sequence ID" value="NZ_NKDB02000001.1"/>
</dbReference>
<proteinExistence type="predicted"/>
<gene>
    <name evidence="2" type="ORF">CE154_005730</name>
</gene>
<sequence length="394" mass="42020">MNTTPVQGLMPLQGFTVLDLSQGVAGPYCAQLLAGQGARVIKVEPPQGDWGRHVGVASDGHSTISSTYNSGKQSLAIDARRPEGRAVILRLAERADVIVQNFRPQVVERLGLDYESLRARGLGPVYVSISGYGPDGPFADHPATDSVMQADSGLMHTNRDAGGTPQRIGLLLADIAAGVYAAQACTAALLHRTRTAEGSHVQISLFNVCCALQSTVFSEELAGAQAARQTVSAPNGIFDAADGKLTILALNNEQFLRICKAFSLQHWETDPRFASNALRLEHKALLHAELSRKVAPQSLAQLEALLGQHQVLHARVREGRDVVEHPQARHLHTFQTIEQPGFGPLLWAAAPWACHAGAAQPAPRIGEHSQAILHGLGLDAQEIAALVAQQVVAA</sequence>
<dbReference type="Gene3D" id="3.40.50.10540">
    <property type="entry name" value="Crotonobetainyl-coa:carnitine coa-transferase, domain 1"/>
    <property type="match status" value="1"/>
</dbReference>
<evidence type="ECO:0000256" key="1">
    <source>
        <dbReference type="ARBA" id="ARBA00022679"/>
    </source>
</evidence>
<dbReference type="InterPro" id="IPR023606">
    <property type="entry name" value="CoA-Trfase_III_dom_1_sf"/>
</dbReference>
<evidence type="ECO:0000313" key="2">
    <source>
        <dbReference type="EMBL" id="RKJ99241.1"/>
    </source>
</evidence>
<dbReference type="GO" id="GO:0008410">
    <property type="term" value="F:CoA-transferase activity"/>
    <property type="evidence" value="ECO:0007669"/>
    <property type="project" value="TreeGrafter"/>
</dbReference>
<dbReference type="PANTHER" id="PTHR48207">
    <property type="entry name" value="SUCCINATE--HYDROXYMETHYLGLUTARATE COA-TRANSFERASE"/>
    <property type="match status" value="1"/>
</dbReference>
<dbReference type="PANTHER" id="PTHR48207:SF4">
    <property type="entry name" value="BLL6097 PROTEIN"/>
    <property type="match status" value="1"/>
</dbReference>
<dbReference type="Proteomes" id="UP000216225">
    <property type="component" value="Unassembled WGS sequence"/>
</dbReference>
<dbReference type="InterPro" id="IPR050483">
    <property type="entry name" value="CoA-transferase_III_domain"/>
</dbReference>
<dbReference type="InterPro" id="IPR003673">
    <property type="entry name" value="CoA-Trfase_fam_III"/>
</dbReference>
<name>A0A420KH36_9BURK</name>